<reference evidence="1" key="2">
    <citation type="submission" date="2022-09" db="EMBL/GenBank/DDBJ databases">
        <title>Biosynthetic gene clusters of Dactylosporangioum fulvum.</title>
        <authorList>
            <person name="Caradec T."/>
        </authorList>
    </citation>
    <scope>NUCLEOTIDE SEQUENCE</scope>
    <source>
        <strain evidence="1">NRRL B-16292</strain>
    </source>
</reference>
<evidence type="ECO:0000313" key="2">
    <source>
        <dbReference type="Proteomes" id="UP001059617"/>
    </source>
</evidence>
<keyword evidence="2" id="KW-1185">Reference proteome</keyword>
<proteinExistence type="predicted"/>
<dbReference type="RefSeq" id="WP_259859961.1">
    <property type="nucleotide sequence ID" value="NZ_BAAAST010000091.1"/>
</dbReference>
<dbReference type="Proteomes" id="UP001059617">
    <property type="component" value="Chromosome"/>
</dbReference>
<sequence>MSRSAGIPPAATLGLEGVISMPRFLIEATYTLDGLRGLFKDGGSGRVEAVRKMAESVGGRLESFDFSFGDPDTHVICELPDNKSAAAIALAIGASGGATTKTIALLTPAEVDQAVHQTVDYRAPGI</sequence>
<organism evidence="1 2">
    <name type="scientific">Dactylosporangium fulvum</name>
    <dbReference type="NCBI Taxonomy" id="53359"/>
    <lineage>
        <taxon>Bacteria</taxon>
        <taxon>Bacillati</taxon>
        <taxon>Actinomycetota</taxon>
        <taxon>Actinomycetes</taxon>
        <taxon>Micromonosporales</taxon>
        <taxon>Micromonosporaceae</taxon>
        <taxon>Dactylosporangium</taxon>
    </lineage>
</organism>
<dbReference type="EMBL" id="CP073720">
    <property type="protein sequence ID" value="UWP82190.1"/>
    <property type="molecule type" value="Genomic_DNA"/>
</dbReference>
<name>A0ABY5VYG7_9ACTN</name>
<protein>
    <submittedName>
        <fullName evidence="1">GYD domain-containing protein</fullName>
    </submittedName>
</protein>
<dbReference type="Pfam" id="PF08734">
    <property type="entry name" value="GYD"/>
    <property type="match status" value="1"/>
</dbReference>
<gene>
    <name evidence="1" type="ORF">Dfulv_45195</name>
</gene>
<accession>A0ABY5VYG7</accession>
<dbReference type="InterPro" id="IPR014845">
    <property type="entry name" value="GYD/TTHA1554"/>
</dbReference>
<reference evidence="1" key="1">
    <citation type="submission" date="2021-04" db="EMBL/GenBank/DDBJ databases">
        <authorList>
            <person name="Hartkoorn R.C."/>
            <person name="Beaudoing E."/>
            <person name="Hot D."/>
        </authorList>
    </citation>
    <scope>NUCLEOTIDE SEQUENCE</scope>
    <source>
        <strain evidence="1">NRRL B-16292</strain>
    </source>
</reference>
<evidence type="ECO:0000313" key="1">
    <source>
        <dbReference type="EMBL" id="UWP82190.1"/>
    </source>
</evidence>